<evidence type="ECO:0000256" key="6">
    <source>
        <dbReference type="ARBA" id="ARBA00023242"/>
    </source>
</evidence>
<dbReference type="InterPro" id="IPR015943">
    <property type="entry name" value="WD40/YVTN_repeat-like_dom_sf"/>
</dbReference>
<dbReference type="InterPro" id="IPR057644">
    <property type="entry name" value="Beta-prop_WDR75_2nd"/>
</dbReference>
<accession>A0A8X7V5J7</accession>
<dbReference type="Pfam" id="PF23769">
    <property type="entry name" value="Beta-prop_WDR75_2nd"/>
    <property type="match status" value="1"/>
</dbReference>
<evidence type="ECO:0000259" key="7">
    <source>
        <dbReference type="Pfam" id="PF23769"/>
    </source>
</evidence>
<dbReference type="Proteomes" id="UP000886595">
    <property type="component" value="Unassembled WGS sequence"/>
</dbReference>
<dbReference type="AlphaFoldDB" id="A0A8X7V5J7"/>
<evidence type="ECO:0000256" key="1">
    <source>
        <dbReference type="ARBA" id="ARBA00004604"/>
    </source>
</evidence>
<evidence type="ECO:0000256" key="3">
    <source>
        <dbReference type="ARBA" id="ARBA00022552"/>
    </source>
</evidence>
<dbReference type="EMBL" id="JAAMPC010000007">
    <property type="protein sequence ID" value="KAG2302987.1"/>
    <property type="molecule type" value="Genomic_DNA"/>
</dbReference>
<keyword evidence="3" id="KW-0698">rRNA processing</keyword>
<comment type="subcellular location">
    <subcellularLocation>
        <location evidence="1">Nucleus</location>
        <location evidence="1">Nucleolus</location>
    </subcellularLocation>
</comment>
<keyword evidence="6" id="KW-0539">Nucleus</keyword>
<evidence type="ECO:0000256" key="2">
    <source>
        <dbReference type="ARBA" id="ARBA00022517"/>
    </source>
</evidence>
<keyword evidence="5" id="KW-0677">Repeat</keyword>
<comment type="caution">
    <text evidence="8">The sequence shown here is derived from an EMBL/GenBank/DDBJ whole genome shotgun (WGS) entry which is preliminary data.</text>
</comment>
<keyword evidence="2" id="KW-0690">Ribosome biogenesis</keyword>
<keyword evidence="4" id="KW-0853">WD repeat</keyword>
<gene>
    <name evidence="8" type="ORF">Bca52824_031638</name>
</gene>
<dbReference type="InterPro" id="IPR036322">
    <property type="entry name" value="WD40_repeat_dom_sf"/>
</dbReference>
<dbReference type="OrthoDB" id="4096at2759"/>
<reference evidence="8 9" key="1">
    <citation type="submission" date="2020-02" db="EMBL/GenBank/DDBJ databases">
        <authorList>
            <person name="Ma Q."/>
            <person name="Huang Y."/>
            <person name="Song X."/>
            <person name="Pei D."/>
        </authorList>
    </citation>
    <scope>NUCLEOTIDE SEQUENCE [LARGE SCALE GENOMIC DNA]</scope>
    <source>
        <strain evidence="8">Sxm20200214</strain>
        <tissue evidence="8">Leaf</tissue>
    </source>
</reference>
<feature type="domain" description="WD repeat-containing protein 75 second beta-propeller" evidence="7">
    <location>
        <begin position="304"/>
        <end position="520"/>
    </location>
</feature>
<name>A0A8X7V5J7_BRACI</name>
<protein>
    <recommendedName>
        <fullName evidence="7">WD repeat-containing protein 75 second beta-propeller domain-containing protein</fullName>
    </recommendedName>
</protein>
<evidence type="ECO:0000256" key="5">
    <source>
        <dbReference type="ARBA" id="ARBA00022737"/>
    </source>
</evidence>
<dbReference type="Gene3D" id="2.130.10.10">
    <property type="entry name" value="YVTN repeat-like/Quinoprotein amine dehydrogenase"/>
    <property type="match status" value="2"/>
</dbReference>
<dbReference type="PANTHER" id="PTHR45176">
    <property type="entry name" value="TRANSDUCIN FAMILY PROTEIN / WD-40 REPEAT FAMILY PROTEIN-RELATED"/>
    <property type="match status" value="1"/>
</dbReference>
<sequence>MIRGGSSYVTSPPSFSNDAKKLLVCTGNTVSVFSAATGLKVTIFQPRHTAAVTTLIVVPASTAAEKILCYCWTASLDGTIRHWDFSGPELLKTIGCPCSHLLYDGGTKIYSYQSFRRDFWNLPQVQNPCIGCSFRRVKECSFQEADITSHKGHQCVSFPSHEEDDSCWRCNGKSVDSCWRGFGNRKLALGSQKKKVRSVVDLDNPGVRDGDDAESSTTWHWHSAEGTCRLQARHRKEEIFTKNRVSLVVFHVVTRSNSFFYNQIHLLKMPSMEILRTISGIKPPPSLPKMYEGLASTVAFDRSSGVAVLCAENYCVQSYDLLNDRGISEVQVCERNHQPGDEITVVVTAVALSLDGSVMSTTEVKLPEDGIGGLVYLKFWVSEPDNKTFTLSTIVYESHKEAGVSVIALHLTRSMAVSTSFGGDFKIWVCNSDKDSSWTCHACWVIQVIKPMTAAAFSGDGSVLAVAAENVITLWNPDKNILLSVLGATLTPITKLCFAGRSEFLVAASHFPIPELSVWNTSKLSFFIVVIWITHRTVTSAVDSSAFAVLTLIPGTFQKSKSKKNIFRGRDGAILLFNGSDPNPLSIYGLLMKPLTLGSKMQAEGGSISFLEGDYKSQLRLAYVNGSHERFGYTTLQLPDYDKKRMATTPFVSSERPWETIFSGSTLNFPSLQKLCG</sequence>
<keyword evidence="9" id="KW-1185">Reference proteome</keyword>
<evidence type="ECO:0000256" key="4">
    <source>
        <dbReference type="ARBA" id="ARBA00022574"/>
    </source>
</evidence>
<dbReference type="SUPFAM" id="SSF69322">
    <property type="entry name" value="Tricorn protease domain 2"/>
    <property type="match status" value="1"/>
</dbReference>
<evidence type="ECO:0000313" key="8">
    <source>
        <dbReference type="EMBL" id="KAG2302987.1"/>
    </source>
</evidence>
<evidence type="ECO:0000313" key="9">
    <source>
        <dbReference type="Proteomes" id="UP000886595"/>
    </source>
</evidence>
<organism evidence="8 9">
    <name type="scientific">Brassica carinata</name>
    <name type="common">Ethiopian mustard</name>
    <name type="synonym">Abyssinian cabbage</name>
    <dbReference type="NCBI Taxonomy" id="52824"/>
    <lineage>
        <taxon>Eukaryota</taxon>
        <taxon>Viridiplantae</taxon>
        <taxon>Streptophyta</taxon>
        <taxon>Embryophyta</taxon>
        <taxon>Tracheophyta</taxon>
        <taxon>Spermatophyta</taxon>
        <taxon>Magnoliopsida</taxon>
        <taxon>eudicotyledons</taxon>
        <taxon>Gunneridae</taxon>
        <taxon>Pentapetalae</taxon>
        <taxon>rosids</taxon>
        <taxon>malvids</taxon>
        <taxon>Brassicales</taxon>
        <taxon>Brassicaceae</taxon>
        <taxon>Brassiceae</taxon>
        <taxon>Brassica</taxon>
    </lineage>
</organism>
<dbReference type="InterPro" id="IPR001680">
    <property type="entry name" value="WD40_rpt"/>
</dbReference>
<dbReference type="PANTHER" id="PTHR45176:SF1">
    <property type="entry name" value="TRANSDUCIN FAMILY PROTEIN _ WD-40 REPEAT FAMILY PROTEIN-RELATED"/>
    <property type="match status" value="1"/>
</dbReference>
<proteinExistence type="predicted"/>
<dbReference type="SMART" id="SM00320">
    <property type="entry name" value="WD40"/>
    <property type="match status" value="3"/>
</dbReference>
<dbReference type="SUPFAM" id="SSF50978">
    <property type="entry name" value="WD40 repeat-like"/>
    <property type="match status" value="1"/>
</dbReference>